<keyword evidence="2" id="KW-1185">Reference proteome</keyword>
<evidence type="ECO:0000313" key="2">
    <source>
        <dbReference type="Proteomes" id="UP000001542"/>
    </source>
</evidence>
<dbReference type="Proteomes" id="UP000001542">
    <property type="component" value="Unassembled WGS sequence"/>
</dbReference>
<sequence>MPIHIIPHPQPDRIFAEITDSSFKFNSLNPPTFNVYCNPSVPHFKVYYKVGSYSSNLQHYTYINEYDGPLRNFIYFPTGRLNISRYLTKIQDKVTFIMTDATTSEILNYTEFTNVRIVPDLRSESVILTNKEKVYMRYFFQNQEVITGRVTFENEVDADELKFSYNGAIQAFKPYGNSKKIIEFSIQLTVDGSTNYIELIFRQCGEFSREEIQYIYVDINYNKKYLPLSSTGGIKGTLQITHNAIYGYDFKTVAKLGGSSMFAEDYNVELIADTPHSYSVQLNNQIKYVSENYKDISQVTFAAIMQNKIVVSKTFDITIVAAGLFINSISDISSTHTYKAGSRMLLKIESIEPKCMQDTYFKYKFEDDVTKETPLDINNSPILKIERLTQDAENENEFILSFIIPSTVTVGQKKLLLQATNPIESTSAVIPIDLTIEEGSEITQSSIDCRATEDSYGSGHNLLFKCNINNIESSEVTYKAKLGNHDSAAGSSQYDLNVRMEAVGTTNEFNVYVYISTQTVEQTTISFAMIKTDSSASIINYCEISNLKICAVPDIELDYPRYFSETGSIAPFDFKLKYIGDFNTMKVQFKNEGDEAFEDAFSVSSLDENNFFSVKVRVPRTRIYFKFIDKFNNSVGVQCFIDTNRFSDASDELTIQDLKDEYHEGDEVTIKWSPSISRLAYRARDFYFVDYTGNSQNNILLASTTGETVEFNLTLPNPKSSYPCTQITIFISSKADPIRSYVTYLGIKIIPTFKFDFEIVELDLTTIDPR</sequence>
<reference evidence="1" key="1">
    <citation type="submission" date="2006-10" db="EMBL/GenBank/DDBJ databases">
        <authorList>
            <person name="Amadeo P."/>
            <person name="Zhao Q."/>
            <person name="Wortman J."/>
            <person name="Fraser-Liggett C."/>
            <person name="Carlton J."/>
        </authorList>
    </citation>
    <scope>NUCLEOTIDE SEQUENCE</scope>
    <source>
        <strain evidence="1">G3</strain>
    </source>
</reference>
<dbReference type="KEGG" id="tva:4759001"/>
<dbReference type="VEuPathDB" id="TrichDB:TVAGG3_0149890"/>
<dbReference type="EMBL" id="DS113576">
    <property type="protein sequence ID" value="EAY01176.1"/>
    <property type="molecule type" value="Genomic_DNA"/>
</dbReference>
<dbReference type="AlphaFoldDB" id="A2F1R6"/>
<protein>
    <submittedName>
        <fullName evidence="1">Uncharacterized protein</fullName>
    </submittedName>
</protein>
<gene>
    <name evidence="1" type="ORF">TVAG_189620</name>
</gene>
<accession>A2F1R6</accession>
<evidence type="ECO:0000313" key="1">
    <source>
        <dbReference type="EMBL" id="EAY01176.1"/>
    </source>
</evidence>
<dbReference type="RefSeq" id="XP_001330123.1">
    <property type="nucleotide sequence ID" value="XM_001330088.1"/>
</dbReference>
<name>A2F1R6_TRIV3</name>
<dbReference type="InParanoid" id="A2F1R6"/>
<proteinExistence type="predicted"/>
<reference evidence="1" key="2">
    <citation type="journal article" date="2007" name="Science">
        <title>Draft genome sequence of the sexually transmitted pathogen Trichomonas vaginalis.</title>
        <authorList>
            <person name="Carlton J.M."/>
            <person name="Hirt R.P."/>
            <person name="Silva J.C."/>
            <person name="Delcher A.L."/>
            <person name="Schatz M."/>
            <person name="Zhao Q."/>
            <person name="Wortman J.R."/>
            <person name="Bidwell S.L."/>
            <person name="Alsmark U.C.M."/>
            <person name="Besteiro S."/>
            <person name="Sicheritz-Ponten T."/>
            <person name="Noel C.J."/>
            <person name="Dacks J.B."/>
            <person name="Foster P.G."/>
            <person name="Simillion C."/>
            <person name="Van de Peer Y."/>
            <person name="Miranda-Saavedra D."/>
            <person name="Barton G.J."/>
            <person name="Westrop G.D."/>
            <person name="Mueller S."/>
            <person name="Dessi D."/>
            <person name="Fiori P.L."/>
            <person name="Ren Q."/>
            <person name="Paulsen I."/>
            <person name="Zhang H."/>
            <person name="Bastida-Corcuera F.D."/>
            <person name="Simoes-Barbosa A."/>
            <person name="Brown M.T."/>
            <person name="Hayes R.D."/>
            <person name="Mukherjee M."/>
            <person name="Okumura C.Y."/>
            <person name="Schneider R."/>
            <person name="Smith A.J."/>
            <person name="Vanacova S."/>
            <person name="Villalvazo M."/>
            <person name="Haas B.J."/>
            <person name="Pertea M."/>
            <person name="Feldblyum T.V."/>
            <person name="Utterback T.R."/>
            <person name="Shu C.L."/>
            <person name="Osoegawa K."/>
            <person name="de Jong P.J."/>
            <person name="Hrdy I."/>
            <person name="Horvathova L."/>
            <person name="Zubacova Z."/>
            <person name="Dolezal P."/>
            <person name="Malik S.B."/>
            <person name="Logsdon J.M. Jr."/>
            <person name="Henze K."/>
            <person name="Gupta A."/>
            <person name="Wang C.C."/>
            <person name="Dunne R.L."/>
            <person name="Upcroft J.A."/>
            <person name="Upcroft P."/>
            <person name="White O."/>
            <person name="Salzberg S.L."/>
            <person name="Tang P."/>
            <person name="Chiu C.-H."/>
            <person name="Lee Y.-S."/>
            <person name="Embley T.M."/>
            <person name="Coombs G.H."/>
            <person name="Mottram J.C."/>
            <person name="Tachezy J."/>
            <person name="Fraser-Liggett C.M."/>
            <person name="Johnson P.J."/>
        </authorList>
    </citation>
    <scope>NUCLEOTIDE SEQUENCE [LARGE SCALE GENOMIC DNA]</scope>
    <source>
        <strain evidence="1">G3</strain>
    </source>
</reference>
<organism evidence="1 2">
    <name type="scientific">Trichomonas vaginalis (strain ATCC PRA-98 / G3)</name>
    <dbReference type="NCBI Taxonomy" id="412133"/>
    <lineage>
        <taxon>Eukaryota</taxon>
        <taxon>Metamonada</taxon>
        <taxon>Parabasalia</taxon>
        <taxon>Trichomonadida</taxon>
        <taxon>Trichomonadidae</taxon>
        <taxon>Trichomonas</taxon>
    </lineage>
</organism>
<dbReference type="VEuPathDB" id="TrichDB:TVAG_189620"/>